<evidence type="ECO:0000256" key="1">
    <source>
        <dbReference type="SAM" id="Coils"/>
    </source>
</evidence>
<protein>
    <submittedName>
        <fullName evidence="6">Peptidoglycan-binding protein</fullName>
    </submittedName>
</protein>
<dbReference type="CDD" id="cd00118">
    <property type="entry name" value="LysM"/>
    <property type="match status" value="1"/>
</dbReference>
<dbReference type="Gene3D" id="3.10.350.10">
    <property type="entry name" value="LysM domain"/>
    <property type="match status" value="1"/>
</dbReference>
<dbReference type="PROSITE" id="PS51782">
    <property type="entry name" value="LYSM"/>
    <property type="match status" value="1"/>
</dbReference>
<keyword evidence="4" id="KW-0732">Signal</keyword>
<feature type="region of interest" description="Disordered" evidence="2">
    <location>
        <begin position="339"/>
        <end position="375"/>
    </location>
</feature>
<dbReference type="InterPro" id="IPR020012">
    <property type="entry name" value="LysM_FimV"/>
</dbReference>
<comment type="caution">
    <text evidence="6">The sequence shown here is derived from an EMBL/GenBank/DDBJ whole genome shotgun (WGS) entry which is preliminary data.</text>
</comment>
<dbReference type="Gene3D" id="1.20.58.2200">
    <property type="match status" value="1"/>
</dbReference>
<feature type="domain" description="LysM" evidence="5">
    <location>
        <begin position="152"/>
        <end position="206"/>
    </location>
</feature>
<feature type="region of interest" description="Disordered" evidence="2">
    <location>
        <begin position="821"/>
        <end position="846"/>
    </location>
</feature>
<dbReference type="InterPro" id="IPR057840">
    <property type="entry name" value="FimV_N"/>
</dbReference>
<keyword evidence="3" id="KW-0812">Transmembrane</keyword>
<evidence type="ECO:0000256" key="2">
    <source>
        <dbReference type="SAM" id="MobiDB-lite"/>
    </source>
</evidence>
<accession>A0A2N1IQ73</accession>
<dbReference type="InterPro" id="IPR038440">
    <property type="entry name" value="FimV_C_sf"/>
</dbReference>
<feature type="compositionally biased region" description="Basic and acidic residues" evidence="2">
    <location>
        <begin position="239"/>
        <end position="251"/>
    </location>
</feature>
<dbReference type="InterPro" id="IPR018392">
    <property type="entry name" value="LysM"/>
</dbReference>
<dbReference type="Proteomes" id="UP000233399">
    <property type="component" value="Unassembled WGS sequence"/>
</dbReference>
<dbReference type="InterPro" id="IPR036779">
    <property type="entry name" value="LysM_dom_sf"/>
</dbReference>
<feature type="chain" id="PRO_5014819600" evidence="4">
    <location>
        <begin position="25"/>
        <end position="906"/>
    </location>
</feature>
<keyword evidence="1" id="KW-0175">Coiled coil</keyword>
<dbReference type="Pfam" id="PF25800">
    <property type="entry name" value="FimV_N"/>
    <property type="match status" value="1"/>
</dbReference>
<name>A0A2N1IQ73_9PSED</name>
<dbReference type="AlphaFoldDB" id="A0A2N1IQ73"/>
<evidence type="ECO:0000313" key="6">
    <source>
        <dbReference type="EMBL" id="PKI20618.1"/>
    </source>
</evidence>
<evidence type="ECO:0000256" key="3">
    <source>
        <dbReference type="SAM" id="Phobius"/>
    </source>
</evidence>
<organism evidence="6 7">
    <name type="scientific">Pseudomonas monteilii</name>
    <dbReference type="NCBI Taxonomy" id="76759"/>
    <lineage>
        <taxon>Bacteria</taxon>
        <taxon>Pseudomonadati</taxon>
        <taxon>Pseudomonadota</taxon>
        <taxon>Gammaproteobacteria</taxon>
        <taxon>Pseudomonadales</taxon>
        <taxon>Pseudomonadaceae</taxon>
        <taxon>Pseudomonas</taxon>
    </lineage>
</organism>
<dbReference type="EMBL" id="PJCG01000032">
    <property type="protein sequence ID" value="PKI20618.1"/>
    <property type="molecule type" value="Genomic_DNA"/>
</dbReference>
<feature type="region of interest" description="Disordered" evidence="2">
    <location>
        <begin position="239"/>
        <end position="258"/>
    </location>
</feature>
<dbReference type="RefSeq" id="WP_021784486.1">
    <property type="nucleotide sequence ID" value="NZ_KK214957.1"/>
</dbReference>
<evidence type="ECO:0000256" key="4">
    <source>
        <dbReference type="SAM" id="SignalP"/>
    </source>
</evidence>
<sequence>MLRIRKLVLAMAAASALSSGMANALGLGELTLKSAQNQPLDAEIELLDVRDLKATEVAPSLAPPEEFSKAGVAFPTYLEDLTFTPVINPNGKSVLRVTSSQPLPGPVVKFLVQVMWPQGRLLRDYSVLLDQAKAQGEKPAAGNVTPAMTGASSYTTQRRDTLWQIAARNTQGGSIQQTMIAIQALNPDAFIGNNINQLKVGQVLRLPDQQQIQSIAQGEANREVAEQYAAWREGRRLGPRARQLDATRRGAAEAAPSRIAQGDNLRLVSPGNQADAGQAKALSDKLAMAQESLDTSRRDNEELKSRMADLQSQLDKLQRLIELKNSQLARLEGQGAAASTAAAATPDQPAVQPAPAAADAASKPVPAAQPVPASQPKGALDAVLGNPWLLGIIAGSSILVLALLLWLLARKRKAQQEAEKHLRMARALEEEQGTGFDSDTESFDGVEATEPGVTLSPAVVAASAAAAVAAEKVAEPAAEAEPEPEPQADPHAALLAQVDQCLSEGRLNRAADLLEPAVAAAPERDDLRLKLMDVYARQGDQSAFAEQERQLPASEQNVAEVAGLKERYPAMLGLGAAALAAEMDEQYVQELLHDEPEAPVVADVVPDEVSGFEPQAEAEPEAVGQAEPEAELDAFDEVPALDVSGLDGQDLDSAFDLSLDDELADEDPLAASVLDEPVAQGGVPDELVIAEPVLDEPVQEEAQPEEPPFAVDAELQADADADFEAMLAQAEPQPAVDLSDFDLDISEPVAPATPDTVEQGPVDVAAELAAFDSEPEFDPVSEFDLPSDFDLSLSLDDDSPAAKSFASELDDVNAELDKLSQSLETPSLEPHFTSEDAVAQPEPEPLDDLDFDFFSGSDEVATKLDLARAYIDMGDSQGARDILDEVVKDGDDSQRQEAEDMLSRLV</sequence>
<feature type="signal peptide" evidence="4">
    <location>
        <begin position="1"/>
        <end position="24"/>
    </location>
</feature>
<evidence type="ECO:0000259" key="5">
    <source>
        <dbReference type="PROSITE" id="PS51782"/>
    </source>
</evidence>
<gene>
    <name evidence="6" type="ORF">CXB65_16835</name>
</gene>
<evidence type="ECO:0000313" key="7">
    <source>
        <dbReference type="Proteomes" id="UP000233399"/>
    </source>
</evidence>
<keyword evidence="3" id="KW-1133">Transmembrane helix</keyword>
<dbReference type="NCBIfam" id="TIGR03505">
    <property type="entry name" value="FimV_core"/>
    <property type="match status" value="1"/>
</dbReference>
<dbReference type="Pfam" id="PF01476">
    <property type="entry name" value="LysM"/>
    <property type="match status" value="1"/>
</dbReference>
<dbReference type="NCBIfam" id="TIGR03504">
    <property type="entry name" value="FimV_Cterm"/>
    <property type="match status" value="1"/>
</dbReference>
<feature type="transmembrane region" description="Helical" evidence="3">
    <location>
        <begin position="388"/>
        <end position="409"/>
    </location>
</feature>
<keyword evidence="3" id="KW-0472">Membrane</keyword>
<dbReference type="InterPro" id="IPR020011">
    <property type="entry name" value="FimV_C"/>
</dbReference>
<reference evidence="6 7" key="1">
    <citation type="submission" date="2017-12" db="EMBL/GenBank/DDBJ databases">
        <title>Isolation and characterization of an aerobic denitrifying Pseudomonas monteilii CY06 from aquaculture ponds.</title>
        <authorList>
            <person name="Ma Q."/>
            <person name="Cai Y."/>
            <person name="He Z."/>
        </authorList>
    </citation>
    <scope>NUCLEOTIDE SEQUENCE [LARGE SCALE GENOMIC DNA]</scope>
    <source>
        <strain evidence="6 7">CY06</strain>
    </source>
</reference>
<feature type="coiled-coil region" evidence="1">
    <location>
        <begin position="279"/>
        <end position="334"/>
    </location>
</feature>
<proteinExistence type="predicted"/>